<keyword evidence="7 9" id="KW-0804">Transcription</keyword>
<keyword evidence="3 9" id="KW-0240">DNA-directed RNA polymerase</keyword>
<protein>
    <recommendedName>
        <fullName evidence="9">DNA-directed RNA polymerase subunit beta'</fullName>
        <ecNumber evidence="9">2.7.7.6</ecNumber>
    </recommendedName>
    <alternativeName>
        <fullName evidence="9">PEP</fullName>
    </alternativeName>
    <alternativeName>
        <fullName evidence="9">Plastid-encoded RNA polymerase subunit beta'</fullName>
        <shortName evidence="9">RNA polymerase subunit beta'</shortName>
    </alternativeName>
</protein>
<keyword evidence="4 12" id="KW-0934">Plastid</keyword>
<evidence type="ECO:0000256" key="5">
    <source>
        <dbReference type="ARBA" id="ARBA00022679"/>
    </source>
</evidence>
<dbReference type="PANTHER" id="PTHR19376:SF54">
    <property type="entry name" value="DNA-DIRECTED RNA POLYMERASE SUBUNIT BETA"/>
    <property type="match status" value="1"/>
</dbReference>
<dbReference type="Pfam" id="PF00623">
    <property type="entry name" value="RNA_pol_Rpb1_2"/>
    <property type="match status" value="2"/>
</dbReference>
<dbReference type="InterPro" id="IPR006592">
    <property type="entry name" value="RNA_pol_N"/>
</dbReference>
<evidence type="ECO:0000256" key="1">
    <source>
        <dbReference type="ARBA" id="ARBA00004026"/>
    </source>
</evidence>
<comment type="similarity">
    <text evidence="2 9">Belongs to the RNA polymerase beta' chain family. RpoC1 subfamily.</text>
</comment>
<comment type="cofactor">
    <cofactor evidence="9">
        <name>Zn(2+)</name>
        <dbReference type="ChEBI" id="CHEBI:29105"/>
    </cofactor>
    <text evidence="9">Binds 1 Zn(2+) ion per subunit.</text>
</comment>
<comment type="subcellular location">
    <subcellularLocation>
        <location evidence="9">Plastid</location>
        <location evidence="9">Chloroplast</location>
    </subcellularLocation>
</comment>
<dbReference type="GO" id="GO:0006351">
    <property type="term" value="P:DNA-templated transcription"/>
    <property type="evidence" value="ECO:0007669"/>
    <property type="project" value="UniProtKB-UniRule"/>
</dbReference>
<dbReference type="GeneID" id="40145341"/>
<dbReference type="EC" id="2.7.7.6" evidence="9"/>
<evidence type="ECO:0000256" key="8">
    <source>
        <dbReference type="ARBA" id="ARBA00048552"/>
    </source>
</evidence>
<feature type="binding site" evidence="9">
    <location>
        <position position="1074"/>
    </location>
    <ligand>
        <name>Mg(2+)</name>
        <dbReference type="ChEBI" id="CHEBI:18420"/>
    </ligand>
</feature>
<dbReference type="EMBL" id="MG778500">
    <property type="protein sequence ID" value="AYQ95156.1"/>
    <property type="molecule type" value="Genomic_DNA"/>
</dbReference>
<comment type="function">
    <text evidence="1 9 10">DNA-dependent RNA polymerase catalyzes the transcription of DNA into RNA using the four ribonucleoside triphosphates as substrates.</text>
</comment>
<dbReference type="GO" id="GO:0000287">
    <property type="term" value="F:magnesium ion binding"/>
    <property type="evidence" value="ECO:0007669"/>
    <property type="project" value="UniProtKB-UniRule"/>
</dbReference>
<dbReference type="Gene3D" id="1.10.40.90">
    <property type="match status" value="1"/>
</dbReference>
<evidence type="ECO:0000256" key="6">
    <source>
        <dbReference type="ARBA" id="ARBA00022695"/>
    </source>
</evidence>
<dbReference type="RefSeq" id="YP_009632804.1">
    <property type="nucleotide sequence ID" value="NC_042251.1"/>
</dbReference>
<evidence type="ECO:0000259" key="11">
    <source>
        <dbReference type="SMART" id="SM00663"/>
    </source>
</evidence>
<feature type="binding site" evidence="9">
    <location>
        <position position="145"/>
    </location>
    <ligand>
        <name>Zn(2+)</name>
        <dbReference type="ChEBI" id="CHEBI:29105"/>
    </ligand>
</feature>
<dbReference type="InterPro" id="IPR007066">
    <property type="entry name" value="RNA_pol_Rpb1_3"/>
</dbReference>
<dbReference type="SMART" id="SM00663">
    <property type="entry name" value="RPOLA_N"/>
    <property type="match status" value="1"/>
</dbReference>
<dbReference type="InterPro" id="IPR042102">
    <property type="entry name" value="RNA_pol_Rpb1_3_sf"/>
</dbReference>
<dbReference type="Pfam" id="PF04997">
    <property type="entry name" value="RNA_pol_Rpb1_1"/>
    <property type="match status" value="2"/>
</dbReference>
<feature type="binding site" evidence="9">
    <location>
        <position position="118"/>
    </location>
    <ligand>
        <name>Zn(2+)</name>
        <dbReference type="ChEBI" id="CHEBI:29105"/>
    </ligand>
</feature>
<accession>A0A4P1LU99</accession>
<dbReference type="Gene3D" id="1.10.274.100">
    <property type="entry name" value="RNA polymerase Rpb1, domain 3"/>
    <property type="match status" value="1"/>
</dbReference>
<keyword evidence="9" id="KW-0479">Metal-binding</keyword>
<name>A0A4P1LU99_SPESI</name>
<dbReference type="InterPro" id="IPR034678">
    <property type="entry name" value="RNApol_RpoC1"/>
</dbReference>
<dbReference type="GO" id="GO:0000428">
    <property type="term" value="C:DNA-directed RNA polymerase complex"/>
    <property type="evidence" value="ECO:0007669"/>
    <property type="project" value="UniProtKB-KW"/>
</dbReference>
<dbReference type="AlphaFoldDB" id="A0A4P1LU99"/>
<dbReference type="Gene3D" id="4.10.860.120">
    <property type="entry name" value="RNA polymerase II, clamp domain"/>
    <property type="match status" value="1"/>
</dbReference>
<dbReference type="PANTHER" id="PTHR19376">
    <property type="entry name" value="DNA-DIRECTED RNA POLYMERASE"/>
    <property type="match status" value="1"/>
</dbReference>
<evidence type="ECO:0000256" key="4">
    <source>
        <dbReference type="ARBA" id="ARBA00022640"/>
    </source>
</evidence>
<dbReference type="Gene3D" id="2.40.40.20">
    <property type="match status" value="1"/>
</dbReference>
<dbReference type="GO" id="GO:0008270">
    <property type="term" value="F:zinc ion binding"/>
    <property type="evidence" value="ECO:0007669"/>
    <property type="project" value="UniProtKB-UniRule"/>
</dbReference>
<evidence type="ECO:0000313" key="12">
    <source>
        <dbReference type="EMBL" id="AYQ95156.1"/>
    </source>
</evidence>
<comment type="catalytic activity">
    <reaction evidence="8 9 10">
        <text>RNA(n) + a ribonucleoside 5'-triphosphate = RNA(n+1) + diphosphate</text>
        <dbReference type="Rhea" id="RHEA:21248"/>
        <dbReference type="Rhea" id="RHEA-COMP:14527"/>
        <dbReference type="Rhea" id="RHEA-COMP:17342"/>
        <dbReference type="ChEBI" id="CHEBI:33019"/>
        <dbReference type="ChEBI" id="CHEBI:61557"/>
        <dbReference type="ChEBI" id="CHEBI:140395"/>
        <dbReference type="EC" id="2.7.7.6"/>
    </reaction>
</comment>
<evidence type="ECO:0000256" key="9">
    <source>
        <dbReference type="HAMAP-Rule" id="MF_01323"/>
    </source>
</evidence>
<reference evidence="12" key="1">
    <citation type="submission" date="2018-01" db="EMBL/GenBank/DDBJ databases">
        <title>Ordinal-level systematics of Chlorophyceae.</title>
        <authorList>
            <person name="Fucikova K."/>
            <person name="Lewis P.O."/>
            <person name="Lewis L.A."/>
        </authorList>
    </citation>
    <scope>NUCLEOTIDE SEQUENCE</scope>
</reference>
<organism evidence="12">
    <name type="scientific">Spermatozopsis similis</name>
    <name type="common">Green alga</name>
    <dbReference type="NCBI Taxonomy" id="3192"/>
    <lineage>
        <taxon>Eukaryota</taxon>
        <taxon>Viridiplantae</taxon>
        <taxon>Chlorophyta</taxon>
        <taxon>core chlorophytes</taxon>
        <taxon>Chlorophyceae</taxon>
        <taxon>CS clade</taxon>
        <taxon>Chlamydomonadales</taxon>
        <taxon>Dunaliellaceae</taxon>
        <taxon>Spermatozopsis</taxon>
    </lineage>
</organism>
<comment type="cofactor">
    <cofactor evidence="9">
        <name>Mg(2+)</name>
        <dbReference type="ChEBI" id="CHEBI:18420"/>
    </cofactor>
    <text evidence="9">Binds 1 Mg(2+) ion per subunit.</text>
</comment>
<keyword evidence="9" id="KW-0862">Zinc</keyword>
<keyword evidence="9" id="KW-0460">Magnesium</keyword>
<feature type="binding site" evidence="9">
    <location>
        <position position="1072"/>
    </location>
    <ligand>
        <name>Mg(2+)</name>
        <dbReference type="ChEBI" id="CHEBI:18420"/>
    </ligand>
</feature>
<dbReference type="InterPro" id="IPR007080">
    <property type="entry name" value="RNA_pol_Rpb1_1"/>
</dbReference>
<feature type="domain" description="RNA polymerase N-terminal" evidence="11">
    <location>
        <begin position="843"/>
        <end position="1124"/>
    </location>
</feature>
<dbReference type="InterPro" id="IPR044893">
    <property type="entry name" value="RNA_pol_Rpb1_clamp_domain"/>
</dbReference>
<dbReference type="InterPro" id="IPR000722">
    <property type="entry name" value="RNA_pol_asu"/>
</dbReference>
<dbReference type="InterPro" id="IPR045867">
    <property type="entry name" value="DNA-dir_RpoC_beta_prime"/>
</dbReference>
<sequence>MKFLIMTFDKNIKNEKDNFFEKTGESETVTNKGITTSAIESQVAKKSTSYSKLSELRLLTIGLASPNKIRQWAEKTLPNGKIFGQVTSPNTLHHKTFKPQRGGLFCERIFGPLRDFECACEKSSRPTEEERKRFLESRKFQRRFCPNCDVEYTWSVIRRYQLGYIALIAPVTHIWYLKATPSYLSILLDFKKRHLESVVYCSQTLTLQYSSTAFYTFTMANSPHTLISSWKKVLTNAQTKPTQINFVNERELRVLKRKAEISTTLPQRLKNWRGLPSEPRKMTKLPPINGTTFHSTNKNILIPNFFKLDTMDFTSFRQINSSLSNSTIASYIYCRMQKLSQQRAVFLSLNKLMTEFFHRTYKETAKESKKLVWELSKRSASLSFKSNIKTKNKIFLEFANRPTTLKNKPVAVEVMSNANAKSKAIELYSLAKAKRVAVGVTRSVNTKSFSFSVPRNRNSKNFDLNSTIFWQLSIYRLRKDIMFELTVNPEDMTEQEKTLSLIQTYLLNSLLSFFKDEKIILNEFNSSFNKNLSTTQNAYIKAQSLIGFILKKKKRIFELFKTQLGSLIFIQQFQRFFELLNLSHESFNHSETHDFQTMSKTSADSTARNVLGFTPLLKPMSSKFYLKKNAHFLPQLIIARGDIQTNLNVFESSPPTPLRTKALLDAWKIYLESFPNVGIGKNLTESRRLPTETETQKNYLNKKHTKLFNNMYALSHRYRWELEKDWSSFLYYNYAAVEYSDSPIGVYQERIETNNTNYFAGAGVIQKLLQELDFDELRKIDKQNRILLYDFHKKLAELKSLSKRGSLTRDDKKEFKELLKKRDQLMRRTKLIRKLFRKNSRPEWMTLSVLPVLPPELRPIIKVQDQIAASDLNRLYQRVLYRNERLRKFLKEPATSYSPEMNYAQALLQEAVDNLIENGKGGTKPERDSRGRNLKSLSEILKGKQGRFRQHLLGKRVDYSGRSVIVVSPSLKIHECGLPKEMALELFLPFLIQRILHLNLSKTVIGAKNFISTQKELTFEILKELLQGHPILLNRAPTLHRLGIQAFQPKLIEGRAILLHPLVCSAFNADFDGDQMAVHVPITVEARAEAWKLMFARNHLLSPATGEPMLLPSQDMVLGCYYLTSENFKPLNLFVSPVFSNFMQVFQTYNQGKIPLQMPVWVKWDKTFETGLEKDEPIEVRIDRFGYRFEIFSKYQRRFNQKGQLISQFIRTTPGRILLHLLMEDSKN</sequence>
<feature type="binding site" evidence="9">
    <location>
        <position position="120"/>
    </location>
    <ligand>
        <name>Zn(2+)</name>
        <dbReference type="ChEBI" id="CHEBI:29105"/>
    </ligand>
</feature>
<evidence type="ECO:0000256" key="7">
    <source>
        <dbReference type="ARBA" id="ARBA00023163"/>
    </source>
</evidence>
<keyword evidence="6 9" id="KW-0548">Nucleotidyltransferase</keyword>
<evidence type="ECO:0000256" key="10">
    <source>
        <dbReference type="RuleBase" id="RU004279"/>
    </source>
</evidence>
<gene>
    <name evidence="9 12" type="primary">rpoC1</name>
</gene>
<comment type="subunit">
    <text evidence="9">In plastids the minimal PEP RNA polymerase catalytic core is composed of four subunits: alpha, beta, beta', and beta''. When a (nuclear-encoded) sigma factor is associated with the core the holoenzyme is formed, which can initiate transcription.</text>
</comment>
<evidence type="ECO:0000256" key="2">
    <source>
        <dbReference type="ARBA" id="ARBA00007207"/>
    </source>
</evidence>
<dbReference type="GO" id="GO:0003899">
    <property type="term" value="F:DNA-directed RNA polymerase activity"/>
    <property type="evidence" value="ECO:0007669"/>
    <property type="project" value="UniProtKB-UniRule"/>
</dbReference>
<dbReference type="SUPFAM" id="SSF64484">
    <property type="entry name" value="beta and beta-prime subunits of DNA dependent RNA-polymerase"/>
    <property type="match status" value="1"/>
</dbReference>
<dbReference type="Pfam" id="PF04983">
    <property type="entry name" value="RNA_pol_Rpb1_3"/>
    <property type="match status" value="1"/>
</dbReference>
<dbReference type="HAMAP" id="MF_01323">
    <property type="entry name" value="RNApol_bact_RpoC1"/>
    <property type="match status" value="1"/>
</dbReference>
<evidence type="ECO:0000256" key="3">
    <source>
        <dbReference type="ARBA" id="ARBA00022478"/>
    </source>
</evidence>
<keyword evidence="5 9" id="KW-0808">Transferase</keyword>
<feature type="binding site" evidence="9">
    <location>
        <position position="148"/>
    </location>
    <ligand>
        <name>Zn(2+)</name>
        <dbReference type="ChEBI" id="CHEBI:29105"/>
    </ligand>
</feature>
<dbReference type="GO" id="GO:0009507">
    <property type="term" value="C:chloroplast"/>
    <property type="evidence" value="ECO:0007669"/>
    <property type="project" value="UniProtKB-SubCell"/>
</dbReference>
<geneLocation type="chloroplast" evidence="12"/>
<keyword evidence="12" id="KW-0150">Chloroplast</keyword>
<feature type="binding site" evidence="9">
    <location>
        <position position="1070"/>
    </location>
    <ligand>
        <name>Mg(2+)</name>
        <dbReference type="ChEBI" id="CHEBI:18420"/>
    </ligand>
</feature>
<proteinExistence type="inferred from homology"/>
<dbReference type="GO" id="GO:0003677">
    <property type="term" value="F:DNA binding"/>
    <property type="evidence" value="ECO:0007669"/>
    <property type="project" value="UniProtKB-UniRule"/>
</dbReference>